<dbReference type="Proteomes" id="UP000005392">
    <property type="component" value="Unassembled WGS sequence"/>
</dbReference>
<dbReference type="PANTHER" id="PTHR21085">
    <property type="entry name" value="CHORISMATE SYNTHASE"/>
    <property type="match status" value="1"/>
</dbReference>
<comment type="caution">
    <text evidence="7">The sequence shown here is derived from an EMBL/GenBank/DDBJ whole genome shotgun (WGS) entry which is preliminary data.</text>
</comment>
<evidence type="ECO:0000256" key="4">
    <source>
        <dbReference type="ARBA" id="ARBA00022605"/>
    </source>
</evidence>
<evidence type="ECO:0000313" key="7">
    <source>
        <dbReference type="EMBL" id="EGQ79373.1"/>
    </source>
</evidence>
<dbReference type="GO" id="GO:0010181">
    <property type="term" value="F:FMN binding"/>
    <property type="evidence" value="ECO:0007669"/>
    <property type="project" value="TreeGrafter"/>
</dbReference>
<protein>
    <recommendedName>
        <fullName evidence="3">chorismate synthase</fullName>
        <ecNumber evidence="3">4.2.3.5</ecNumber>
    </recommendedName>
</protein>
<proteinExistence type="inferred from homology"/>
<name>F9ENU7_9FUSO</name>
<sequence length="63" mass="6983">MPLVFSVVVKPTSSISLEQKTVNIKEMKEDILKINGRHDACIVPRVLPVIEAIMALAILDEIL</sequence>
<evidence type="ECO:0000313" key="8">
    <source>
        <dbReference type="Proteomes" id="UP000005392"/>
    </source>
</evidence>
<dbReference type="GO" id="GO:0005829">
    <property type="term" value="C:cytosol"/>
    <property type="evidence" value="ECO:0007669"/>
    <property type="project" value="TreeGrafter"/>
</dbReference>
<dbReference type="Pfam" id="PF01264">
    <property type="entry name" value="Chorismate_synt"/>
    <property type="match status" value="1"/>
</dbReference>
<dbReference type="GO" id="GO:0009423">
    <property type="term" value="P:chorismate biosynthetic process"/>
    <property type="evidence" value="ECO:0007669"/>
    <property type="project" value="TreeGrafter"/>
</dbReference>
<evidence type="ECO:0000256" key="3">
    <source>
        <dbReference type="ARBA" id="ARBA00013036"/>
    </source>
</evidence>
<dbReference type="GO" id="GO:0004107">
    <property type="term" value="F:chorismate synthase activity"/>
    <property type="evidence" value="ECO:0007669"/>
    <property type="project" value="UniProtKB-EC"/>
</dbReference>
<accession>F9ENU7</accession>
<dbReference type="GO" id="GO:0009073">
    <property type="term" value="P:aromatic amino acid family biosynthetic process"/>
    <property type="evidence" value="ECO:0007669"/>
    <property type="project" value="UniProtKB-KW"/>
</dbReference>
<dbReference type="PANTHER" id="PTHR21085:SF0">
    <property type="entry name" value="CHORISMATE SYNTHASE"/>
    <property type="match status" value="1"/>
</dbReference>
<comment type="pathway">
    <text evidence="1">Metabolic intermediate biosynthesis; chorismate biosynthesis; chorismate from D-erythrose 4-phosphate and phosphoenolpyruvate: step 7/7.</text>
</comment>
<evidence type="ECO:0000256" key="5">
    <source>
        <dbReference type="ARBA" id="ARBA00023141"/>
    </source>
</evidence>
<dbReference type="EMBL" id="AFQD01000267">
    <property type="protein sequence ID" value="EGQ79373.1"/>
    <property type="molecule type" value="Genomic_DNA"/>
</dbReference>
<evidence type="ECO:0000256" key="1">
    <source>
        <dbReference type="ARBA" id="ARBA00005044"/>
    </source>
</evidence>
<organism evidence="7 8">
    <name type="scientific">Fusobacterium animalis ATCC 51191</name>
    <dbReference type="NCBI Taxonomy" id="997347"/>
    <lineage>
        <taxon>Bacteria</taxon>
        <taxon>Fusobacteriati</taxon>
        <taxon>Fusobacteriota</taxon>
        <taxon>Fusobacteriia</taxon>
        <taxon>Fusobacteriales</taxon>
        <taxon>Fusobacteriaceae</taxon>
        <taxon>Fusobacterium</taxon>
    </lineage>
</organism>
<dbReference type="PATRIC" id="fig|997347.4.peg.1492"/>
<comment type="similarity">
    <text evidence="2">Belongs to the chorismate synthase family.</text>
</comment>
<gene>
    <name evidence="7" type="ORF">HMPREF9094_1602</name>
</gene>
<evidence type="ECO:0000256" key="6">
    <source>
        <dbReference type="ARBA" id="ARBA00023239"/>
    </source>
</evidence>
<dbReference type="SUPFAM" id="SSF103263">
    <property type="entry name" value="Chorismate synthase, AroC"/>
    <property type="match status" value="1"/>
</dbReference>
<dbReference type="InterPro" id="IPR035904">
    <property type="entry name" value="Chorismate_synth_AroC_sf"/>
</dbReference>
<dbReference type="EC" id="4.2.3.5" evidence="3"/>
<keyword evidence="6 7" id="KW-0456">Lyase</keyword>
<reference evidence="7 8" key="1">
    <citation type="submission" date="2011-05" db="EMBL/GenBank/DDBJ databases">
        <authorList>
            <person name="Muzny D."/>
            <person name="Qin X."/>
            <person name="Deng J."/>
            <person name="Jiang H."/>
            <person name="Liu Y."/>
            <person name="Qu J."/>
            <person name="Song X.-Z."/>
            <person name="Zhang L."/>
            <person name="Thornton R."/>
            <person name="Coyle M."/>
            <person name="Francisco L."/>
            <person name="Jackson L."/>
            <person name="Javaid M."/>
            <person name="Korchina V."/>
            <person name="Kovar C."/>
            <person name="Mata R."/>
            <person name="Mathew T."/>
            <person name="Ngo R."/>
            <person name="Nguyen L."/>
            <person name="Nguyen N."/>
            <person name="Okwuonu G."/>
            <person name="Ongeri F."/>
            <person name="Pham C."/>
            <person name="Simmons D."/>
            <person name="Wilczek-Boney K."/>
            <person name="Hale W."/>
            <person name="Jakkamsetti A."/>
            <person name="Pham P."/>
            <person name="Ruth R."/>
            <person name="San Lucas F."/>
            <person name="Warren J."/>
            <person name="Zhang J."/>
            <person name="Zhao Z."/>
            <person name="Zhou C."/>
            <person name="Zhu D."/>
            <person name="Lee S."/>
            <person name="Bess C."/>
            <person name="Blankenburg K."/>
            <person name="Forbes L."/>
            <person name="Fu Q."/>
            <person name="Gubbala S."/>
            <person name="Hirani K."/>
            <person name="Jayaseelan J.C."/>
            <person name="Lara F."/>
            <person name="Munidasa M."/>
            <person name="Palculict T."/>
            <person name="Patil S."/>
            <person name="Pu L.-L."/>
            <person name="Saada N."/>
            <person name="Tang L."/>
            <person name="Weissenberger G."/>
            <person name="Zhu Y."/>
            <person name="Hemphill L."/>
            <person name="Shang Y."/>
            <person name="Youmans B."/>
            <person name="Ayvaz T."/>
            <person name="Ross M."/>
            <person name="Santibanez J."/>
            <person name="Aqrawi P."/>
            <person name="Gross S."/>
            <person name="Joshi V."/>
            <person name="Fowler G."/>
            <person name="Nazareth L."/>
            <person name="Reid J."/>
            <person name="Worley K."/>
            <person name="Petrosino J."/>
            <person name="Highlander S."/>
            <person name="Gibbs R."/>
        </authorList>
    </citation>
    <scope>NUCLEOTIDE SEQUENCE [LARGE SCALE GENOMIC DNA]</scope>
    <source>
        <strain evidence="7 8">ATCC 51191</strain>
    </source>
</reference>
<keyword evidence="5" id="KW-0057">Aromatic amino acid biosynthesis</keyword>
<dbReference type="HOGENOM" id="CLU_2879380_0_0_0"/>
<keyword evidence="4" id="KW-0028">Amino-acid biosynthesis</keyword>
<dbReference type="AlphaFoldDB" id="F9ENU7"/>
<dbReference type="GO" id="GO:0008652">
    <property type="term" value="P:amino acid biosynthetic process"/>
    <property type="evidence" value="ECO:0007669"/>
    <property type="project" value="UniProtKB-KW"/>
</dbReference>
<evidence type="ECO:0000256" key="2">
    <source>
        <dbReference type="ARBA" id="ARBA00008014"/>
    </source>
</evidence>
<dbReference type="Gene3D" id="3.60.150.10">
    <property type="entry name" value="Chorismate synthase AroC"/>
    <property type="match status" value="1"/>
</dbReference>
<dbReference type="InterPro" id="IPR000453">
    <property type="entry name" value="Chorismate_synth"/>
</dbReference>
<keyword evidence="8" id="KW-1185">Reference proteome</keyword>